<comment type="cofactor">
    <cofactor evidence="1">
        <name>Mg(2+)</name>
        <dbReference type="ChEBI" id="CHEBI:18420"/>
    </cofactor>
</comment>
<feature type="domain" description="Nudix hydrolase" evidence="4">
    <location>
        <begin position="2"/>
        <end position="125"/>
    </location>
</feature>
<evidence type="ECO:0000259" key="4">
    <source>
        <dbReference type="PROSITE" id="PS51462"/>
    </source>
</evidence>
<dbReference type="InterPro" id="IPR020084">
    <property type="entry name" value="NUDIX_hydrolase_CS"/>
</dbReference>
<dbReference type="PROSITE" id="PS51462">
    <property type="entry name" value="NUDIX"/>
    <property type="match status" value="1"/>
</dbReference>
<organism evidence="5 6">
    <name type="scientific">Candidatus Protochlamydia naegleriophila</name>
    <dbReference type="NCBI Taxonomy" id="389348"/>
    <lineage>
        <taxon>Bacteria</taxon>
        <taxon>Pseudomonadati</taxon>
        <taxon>Chlamydiota</taxon>
        <taxon>Chlamydiia</taxon>
        <taxon>Parachlamydiales</taxon>
        <taxon>Parachlamydiaceae</taxon>
        <taxon>Candidatus Protochlamydia</taxon>
    </lineage>
</organism>
<dbReference type="InterPro" id="IPR020476">
    <property type="entry name" value="Nudix_hydrolase"/>
</dbReference>
<dbReference type="RefSeq" id="WP_059061238.1">
    <property type="nucleotide sequence ID" value="NZ_LN879502.1"/>
</dbReference>
<dbReference type="PANTHER" id="PTHR43046">
    <property type="entry name" value="GDP-MANNOSE MANNOSYL HYDROLASE"/>
    <property type="match status" value="1"/>
</dbReference>
<name>A0A0U5JH23_9BACT</name>
<dbReference type="InterPro" id="IPR015797">
    <property type="entry name" value="NUDIX_hydrolase-like_dom_sf"/>
</dbReference>
<keyword evidence="2 3" id="KW-0378">Hydrolase</keyword>
<evidence type="ECO:0000313" key="6">
    <source>
        <dbReference type="Proteomes" id="UP000069902"/>
    </source>
</evidence>
<dbReference type="PROSITE" id="PS00893">
    <property type="entry name" value="NUDIX_BOX"/>
    <property type="match status" value="1"/>
</dbReference>
<evidence type="ECO:0000256" key="3">
    <source>
        <dbReference type="RuleBase" id="RU003476"/>
    </source>
</evidence>
<dbReference type="GO" id="GO:0016787">
    <property type="term" value="F:hydrolase activity"/>
    <property type="evidence" value="ECO:0007669"/>
    <property type="project" value="UniProtKB-KW"/>
</dbReference>
<keyword evidence="6" id="KW-1185">Reference proteome</keyword>
<dbReference type="InParanoid" id="A0A0U5JH23"/>
<proteinExistence type="inferred from homology"/>
<dbReference type="EMBL" id="LN879502">
    <property type="protein sequence ID" value="CUI17078.1"/>
    <property type="molecule type" value="Genomic_DNA"/>
</dbReference>
<evidence type="ECO:0000256" key="1">
    <source>
        <dbReference type="ARBA" id="ARBA00001946"/>
    </source>
</evidence>
<dbReference type="SUPFAM" id="SSF55811">
    <property type="entry name" value="Nudix"/>
    <property type="match status" value="1"/>
</dbReference>
<dbReference type="AlphaFoldDB" id="A0A0U5JH23"/>
<dbReference type="PANTHER" id="PTHR43046:SF2">
    <property type="entry name" value="8-OXO-DGTP DIPHOSPHATASE-RELATED"/>
    <property type="match status" value="1"/>
</dbReference>
<comment type="similarity">
    <text evidence="3">Belongs to the Nudix hydrolase family.</text>
</comment>
<dbReference type="PATRIC" id="fig|389348.3.peg.1645"/>
<dbReference type="Proteomes" id="UP000069902">
    <property type="component" value="Chromosome cPNK"/>
</dbReference>
<gene>
    <name evidence="5" type="ORF">PNK_1467</name>
</gene>
<evidence type="ECO:0000256" key="2">
    <source>
        <dbReference type="ARBA" id="ARBA00022801"/>
    </source>
</evidence>
<dbReference type="Gene3D" id="3.90.79.10">
    <property type="entry name" value="Nucleoside Triphosphate Pyrophosphohydrolase"/>
    <property type="match status" value="1"/>
</dbReference>
<dbReference type="STRING" id="389348.PNK_1467"/>
<accession>A0A0U5JH23</accession>
<dbReference type="PRINTS" id="PR00502">
    <property type="entry name" value="NUDIXFAMILY"/>
</dbReference>
<sequence>MPLAPASVGVIFDDAHLHLLLVKRCDVPVWVLPGGGIDSNESPIQAVVREIYEETGLNVYVERQAAEYTPINRLAALTFVYVCSIKGGEIKTSNETREVRFFAINQLPPDLFTPHRDWIHDALTSTSTVKKPLTQITYFATLKYFFKHPIHILSYAWTRWIKKYFNH</sequence>
<dbReference type="Pfam" id="PF00293">
    <property type="entry name" value="NUDIX"/>
    <property type="match status" value="1"/>
</dbReference>
<evidence type="ECO:0000313" key="5">
    <source>
        <dbReference type="EMBL" id="CUI17078.1"/>
    </source>
</evidence>
<protein>
    <recommendedName>
        <fullName evidence="4">Nudix hydrolase domain-containing protein</fullName>
    </recommendedName>
</protein>
<reference evidence="6" key="1">
    <citation type="submission" date="2015-09" db="EMBL/GenBank/DDBJ databases">
        <authorList>
            <person name="Bertelli C."/>
        </authorList>
    </citation>
    <scope>NUCLEOTIDE SEQUENCE [LARGE SCALE GENOMIC DNA]</scope>
    <source>
        <strain evidence="6">KNic</strain>
    </source>
</reference>
<dbReference type="InterPro" id="IPR000086">
    <property type="entry name" value="NUDIX_hydrolase_dom"/>
</dbReference>
<dbReference type="KEGG" id="pnl:PNK_1467"/>